<dbReference type="InterPro" id="IPR013815">
    <property type="entry name" value="ATP_grasp_subdomain_1"/>
</dbReference>
<dbReference type="GO" id="GO:0005524">
    <property type="term" value="F:ATP binding"/>
    <property type="evidence" value="ECO:0007669"/>
    <property type="project" value="InterPro"/>
</dbReference>
<feature type="non-terminal residue" evidence="1">
    <location>
        <position position="1"/>
    </location>
</feature>
<dbReference type="AlphaFoldDB" id="X1QD35"/>
<protein>
    <submittedName>
        <fullName evidence="1">Uncharacterized protein</fullName>
    </submittedName>
</protein>
<gene>
    <name evidence="1" type="ORF">S06H3_66354</name>
</gene>
<dbReference type="Gene3D" id="3.30.1490.20">
    <property type="entry name" value="ATP-grasp fold, A domain"/>
    <property type="match status" value="1"/>
</dbReference>
<dbReference type="EMBL" id="BARV01045165">
    <property type="protein sequence ID" value="GAI66407.1"/>
    <property type="molecule type" value="Genomic_DNA"/>
</dbReference>
<name>X1QD35_9ZZZZ</name>
<feature type="non-terminal residue" evidence="1">
    <location>
        <position position="63"/>
    </location>
</feature>
<reference evidence="1" key="1">
    <citation type="journal article" date="2014" name="Front. Microbiol.">
        <title>High frequency of phylogenetically diverse reductive dehalogenase-homologous genes in deep subseafloor sedimentary metagenomes.</title>
        <authorList>
            <person name="Kawai M."/>
            <person name="Futagami T."/>
            <person name="Toyoda A."/>
            <person name="Takaki Y."/>
            <person name="Nishi S."/>
            <person name="Hori S."/>
            <person name="Arai W."/>
            <person name="Tsubouchi T."/>
            <person name="Morono Y."/>
            <person name="Uchiyama I."/>
            <person name="Ito T."/>
            <person name="Fujiyama A."/>
            <person name="Inagaki F."/>
            <person name="Takami H."/>
        </authorList>
    </citation>
    <scope>NUCLEOTIDE SEQUENCE</scope>
    <source>
        <strain evidence="1">Expedition CK06-06</strain>
    </source>
</reference>
<comment type="caution">
    <text evidence="1">The sequence shown here is derived from an EMBL/GenBank/DDBJ whole genome shotgun (WGS) entry which is preliminary data.</text>
</comment>
<proteinExistence type="predicted"/>
<sequence length="63" mass="6581">KQGRGAPGVIGQVASRLPVRKDTDMQKVIVWFSEVARKDIATVGGKGANLGEMTSAHIPVPPG</sequence>
<dbReference type="SUPFAM" id="SSF56059">
    <property type="entry name" value="Glutathione synthetase ATP-binding domain-like"/>
    <property type="match status" value="1"/>
</dbReference>
<accession>X1QD35</accession>
<evidence type="ECO:0000313" key="1">
    <source>
        <dbReference type="EMBL" id="GAI66407.1"/>
    </source>
</evidence>
<organism evidence="1">
    <name type="scientific">marine sediment metagenome</name>
    <dbReference type="NCBI Taxonomy" id="412755"/>
    <lineage>
        <taxon>unclassified sequences</taxon>
        <taxon>metagenomes</taxon>
        <taxon>ecological metagenomes</taxon>
    </lineage>
</organism>